<protein>
    <recommendedName>
        <fullName evidence="1">Zinc finger PMZ-type domain-containing protein</fullName>
    </recommendedName>
</protein>
<dbReference type="Proteomes" id="UP001293254">
    <property type="component" value="Unassembled WGS sequence"/>
</dbReference>
<feature type="domain" description="Zinc finger PMZ-type" evidence="1">
    <location>
        <begin position="99"/>
        <end position="126"/>
    </location>
</feature>
<evidence type="ECO:0000313" key="2">
    <source>
        <dbReference type="EMBL" id="KAK4424987.1"/>
    </source>
</evidence>
<dbReference type="EMBL" id="JACGWO010000006">
    <property type="protein sequence ID" value="KAK4424987.1"/>
    <property type="molecule type" value="Genomic_DNA"/>
</dbReference>
<evidence type="ECO:0000259" key="1">
    <source>
        <dbReference type="SMART" id="SM00575"/>
    </source>
</evidence>
<dbReference type="AlphaFoldDB" id="A0AAE1Y7N9"/>
<reference evidence="2" key="1">
    <citation type="submission" date="2020-06" db="EMBL/GenBank/DDBJ databases">
        <authorList>
            <person name="Li T."/>
            <person name="Hu X."/>
            <person name="Zhang T."/>
            <person name="Song X."/>
            <person name="Zhang H."/>
            <person name="Dai N."/>
            <person name="Sheng W."/>
            <person name="Hou X."/>
            <person name="Wei L."/>
        </authorList>
    </citation>
    <scope>NUCLEOTIDE SEQUENCE</scope>
    <source>
        <strain evidence="2">3651</strain>
        <tissue evidence="2">Leaf</tissue>
    </source>
</reference>
<comment type="caution">
    <text evidence="2">The sequence shown here is derived from an EMBL/GenBank/DDBJ whole genome shotgun (WGS) entry which is preliminary data.</text>
</comment>
<keyword evidence="3" id="KW-1185">Reference proteome</keyword>
<gene>
    <name evidence="2" type="ORF">Salat_1692300</name>
</gene>
<reference evidence="2" key="2">
    <citation type="journal article" date="2024" name="Plant">
        <title>Genomic evolution and insights into agronomic trait innovations of Sesamum species.</title>
        <authorList>
            <person name="Miao H."/>
            <person name="Wang L."/>
            <person name="Qu L."/>
            <person name="Liu H."/>
            <person name="Sun Y."/>
            <person name="Le M."/>
            <person name="Wang Q."/>
            <person name="Wei S."/>
            <person name="Zheng Y."/>
            <person name="Lin W."/>
            <person name="Duan Y."/>
            <person name="Cao H."/>
            <person name="Xiong S."/>
            <person name="Wang X."/>
            <person name="Wei L."/>
            <person name="Li C."/>
            <person name="Ma Q."/>
            <person name="Ju M."/>
            <person name="Zhao R."/>
            <person name="Li G."/>
            <person name="Mu C."/>
            <person name="Tian Q."/>
            <person name="Mei H."/>
            <person name="Zhang T."/>
            <person name="Gao T."/>
            <person name="Zhang H."/>
        </authorList>
    </citation>
    <scope>NUCLEOTIDE SEQUENCE</scope>
    <source>
        <strain evidence="2">3651</strain>
    </source>
</reference>
<dbReference type="InterPro" id="IPR006564">
    <property type="entry name" value="Znf_PMZ"/>
</dbReference>
<dbReference type="PANTHER" id="PTHR31973:SF187">
    <property type="entry name" value="MUTATOR TRANSPOSASE MUDRA PROTEIN"/>
    <property type="match status" value="1"/>
</dbReference>
<organism evidence="2 3">
    <name type="scientific">Sesamum alatum</name>
    <dbReference type="NCBI Taxonomy" id="300844"/>
    <lineage>
        <taxon>Eukaryota</taxon>
        <taxon>Viridiplantae</taxon>
        <taxon>Streptophyta</taxon>
        <taxon>Embryophyta</taxon>
        <taxon>Tracheophyta</taxon>
        <taxon>Spermatophyta</taxon>
        <taxon>Magnoliopsida</taxon>
        <taxon>eudicotyledons</taxon>
        <taxon>Gunneridae</taxon>
        <taxon>Pentapetalae</taxon>
        <taxon>asterids</taxon>
        <taxon>lamiids</taxon>
        <taxon>Lamiales</taxon>
        <taxon>Pedaliaceae</taxon>
        <taxon>Sesamum</taxon>
    </lineage>
</organism>
<dbReference type="GO" id="GO:0008270">
    <property type="term" value="F:zinc ion binding"/>
    <property type="evidence" value="ECO:0007669"/>
    <property type="project" value="InterPro"/>
</dbReference>
<dbReference type="PANTHER" id="PTHR31973">
    <property type="entry name" value="POLYPROTEIN, PUTATIVE-RELATED"/>
    <property type="match status" value="1"/>
</dbReference>
<accession>A0AAE1Y7N9</accession>
<name>A0AAE1Y7N9_9LAMI</name>
<evidence type="ECO:0000313" key="3">
    <source>
        <dbReference type="Proteomes" id="UP001293254"/>
    </source>
</evidence>
<dbReference type="SMART" id="SM00575">
    <property type="entry name" value="ZnF_PMZ"/>
    <property type="match status" value="1"/>
</dbReference>
<sequence length="137" mass="15872">MKNDHVTNNISELFNHWVSDLSGKSILTPVDGLGSKLMSRLQKRKQKGVSWKWVIVPNVVKLLNTVREESRKCSLSMDGKEEYKVNDANVHYIINLIKRTCDCKFWEIAGIPYKHVALGIAHRREELETYTNVRFSK</sequence>
<proteinExistence type="predicted"/>